<evidence type="ECO:0000313" key="6">
    <source>
        <dbReference type="Proteomes" id="UP000101745"/>
    </source>
</evidence>
<dbReference type="Gene3D" id="3.40.50.300">
    <property type="entry name" value="P-loop containing nucleotide triphosphate hydrolases"/>
    <property type="match status" value="1"/>
</dbReference>
<dbReference type="RefSeq" id="YP_009143486.1">
    <property type="nucleotide sequence ID" value="NC_027213.1"/>
</dbReference>
<comment type="similarity">
    <text evidence="1">Belongs to the guanylate kinase family.</text>
</comment>
<dbReference type="PANTHER" id="PTHR23117">
    <property type="entry name" value="GUANYLATE KINASE-RELATED"/>
    <property type="match status" value="1"/>
</dbReference>
<dbReference type="EMBL" id="KP143769">
    <property type="protein sequence ID" value="AKJ93807.1"/>
    <property type="molecule type" value="Genomic_DNA"/>
</dbReference>
<keyword evidence="3 5" id="KW-0418">Kinase</keyword>
<organism evidence="5 6">
    <name type="scientific">Raccoon poxvirus</name>
    <name type="common">RCN</name>
    <dbReference type="NCBI Taxonomy" id="10256"/>
    <lineage>
        <taxon>Viruses</taxon>
        <taxon>Varidnaviria</taxon>
        <taxon>Bamfordvirae</taxon>
        <taxon>Nucleocytoviricota</taxon>
        <taxon>Pokkesviricetes</taxon>
        <taxon>Chitovirales</taxon>
        <taxon>Poxviridae</taxon>
        <taxon>Chordopoxvirinae</taxon>
        <taxon>Orthopoxvirus</taxon>
        <taxon>Orthopoxvirus raccoonpox</taxon>
    </lineage>
</organism>
<dbReference type="CDD" id="cd00071">
    <property type="entry name" value="GMPK"/>
    <property type="match status" value="1"/>
</dbReference>
<dbReference type="InterPro" id="IPR027417">
    <property type="entry name" value="P-loop_NTPase"/>
</dbReference>
<evidence type="ECO:0000256" key="1">
    <source>
        <dbReference type="ARBA" id="ARBA00005790"/>
    </source>
</evidence>
<evidence type="ECO:0000313" key="5">
    <source>
        <dbReference type="EMBL" id="AKJ93807.1"/>
    </source>
</evidence>
<proteinExistence type="inferred from homology"/>
<evidence type="ECO:0000256" key="2">
    <source>
        <dbReference type="ARBA" id="ARBA00022679"/>
    </source>
</evidence>
<organismHost>
    <name type="scientific">Procyon lotor</name>
    <name type="common">Raccoon</name>
    <dbReference type="NCBI Taxonomy" id="9654"/>
</organismHost>
<dbReference type="PROSITE" id="PS50052">
    <property type="entry name" value="GUANYLATE_KINASE_2"/>
    <property type="match status" value="1"/>
</dbReference>
<keyword evidence="2" id="KW-0808">Transferase</keyword>
<protein>
    <submittedName>
        <fullName evidence="5">Guanylate kinase</fullName>
    </submittedName>
</protein>
<dbReference type="PANTHER" id="PTHR23117:SF13">
    <property type="entry name" value="GUANYLATE KINASE"/>
    <property type="match status" value="1"/>
</dbReference>
<dbReference type="InterPro" id="IPR008145">
    <property type="entry name" value="GK/Ca_channel_bsu"/>
</dbReference>
<name>A0A0G3G2R8_RACVI</name>
<dbReference type="SUPFAM" id="SSF52540">
    <property type="entry name" value="P-loop containing nucleoside triphosphate hydrolases"/>
    <property type="match status" value="1"/>
</dbReference>
<evidence type="ECO:0000256" key="3">
    <source>
        <dbReference type="ARBA" id="ARBA00022777"/>
    </source>
</evidence>
<dbReference type="KEGG" id="vg:24528208"/>
<dbReference type="OrthoDB" id="12024at10239"/>
<dbReference type="FunFam" id="3.30.63.10:FF:000002">
    <property type="entry name" value="Guanylate kinase 1"/>
    <property type="match status" value="1"/>
</dbReference>
<dbReference type="SMART" id="SM00072">
    <property type="entry name" value="GuKc"/>
    <property type="match status" value="1"/>
</dbReference>
<dbReference type="GO" id="GO:0004385">
    <property type="term" value="F:GMP kinase activity"/>
    <property type="evidence" value="ECO:0007669"/>
    <property type="project" value="TreeGrafter"/>
</dbReference>
<accession>A0A0G3G2R8</accession>
<dbReference type="InterPro" id="IPR020590">
    <property type="entry name" value="Guanylate_kinase_CS"/>
</dbReference>
<dbReference type="InterPro" id="IPR008144">
    <property type="entry name" value="Guanylate_kin-like_dom"/>
</dbReference>
<feature type="domain" description="Guanylate kinase-like" evidence="4">
    <location>
        <begin position="5"/>
        <end position="187"/>
    </location>
</feature>
<dbReference type="Proteomes" id="UP000101745">
    <property type="component" value="Segment"/>
</dbReference>
<dbReference type="PROSITE" id="PS00856">
    <property type="entry name" value="GUANYLATE_KINASE_1"/>
    <property type="match status" value="1"/>
</dbReference>
<gene>
    <name evidence="5" type="ORF">RCNV-Herman-174</name>
</gene>
<reference evidence="5 6" key="1">
    <citation type="journal article" date="2015" name="J. Gen. Virol.">
        <title>Genome sequence and comparative virulence of raccoonpox virus: the first North American poxvirus sequence.</title>
        <authorList>
            <person name="Fleischauer C."/>
            <person name="Upton C."/>
            <person name="Victoria J."/>
            <person name="Jones G.J."/>
            <person name="Roper R.L."/>
        </authorList>
    </citation>
    <scope>NUCLEOTIDE SEQUENCE [LARGE SCALE GENOMIC DNA]</scope>
    <source>
        <strain evidence="5 6">Herman</strain>
    </source>
</reference>
<sequence>MSGIIKSIVLSGPSGSGKTAIVRRLLQDYGNIFGFVVSHTTRFPRPMEREGVVYHYVNREAIWKGIAAGNFLEHTEFLGNIYGTSKTSMNTAAINNRICVMDLNIDGVRSLKNTYLMPYSVYIRPTSLKMVETKLRRRNTEADDEIHRRVMLAKTNMDEADEAGLFDTIIIEDDVNLAYSRFVQTLQERIRMYFNTN</sequence>
<dbReference type="Pfam" id="PF00625">
    <property type="entry name" value="Guanylate_kin"/>
    <property type="match status" value="1"/>
</dbReference>
<keyword evidence="6" id="KW-1185">Reference proteome</keyword>
<evidence type="ECO:0000259" key="4">
    <source>
        <dbReference type="PROSITE" id="PS50052"/>
    </source>
</evidence>
<dbReference type="GeneID" id="24528208"/>